<name>A0A5C0AXE3_9BURK</name>
<proteinExistence type="predicted"/>
<protein>
    <submittedName>
        <fullName evidence="1">Uncharacterized protein</fullName>
    </submittedName>
</protein>
<dbReference type="KEGG" id="pacr:FXN63_15110"/>
<dbReference type="RefSeq" id="WP_148816065.1">
    <property type="nucleotide sequence ID" value="NZ_CP043046.1"/>
</dbReference>
<keyword evidence="2" id="KW-1185">Reference proteome</keyword>
<organism evidence="1 2">
    <name type="scientific">Pigmentiphaga aceris</name>
    <dbReference type="NCBI Taxonomy" id="1940612"/>
    <lineage>
        <taxon>Bacteria</taxon>
        <taxon>Pseudomonadati</taxon>
        <taxon>Pseudomonadota</taxon>
        <taxon>Betaproteobacteria</taxon>
        <taxon>Burkholderiales</taxon>
        <taxon>Alcaligenaceae</taxon>
        <taxon>Pigmentiphaga</taxon>
    </lineage>
</organism>
<evidence type="ECO:0000313" key="2">
    <source>
        <dbReference type="Proteomes" id="UP000325161"/>
    </source>
</evidence>
<sequence length="81" mass="8598">MKVVANKKPAIAKSMAGFLFARSDGLADWGGADKGWSGGSIYRTVIFQVQHVDPAAAIRAIHGRSAESVHALPTCIASLYR</sequence>
<evidence type="ECO:0000313" key="1">
    <source>
        <dbReference type="EMBL" id="QEI07018.1"/>
    </source>
</evidence>
<dbReference type="AlphaFoldDB" id="A0A5C0AXE3"/>
<dbReference type="EMBL" id="CP043046">
    <property type="protein sequence ID" value="QEI07018.1"/>
    <property type="molecule type" value="Genomic_DNA"/>
</dbReference>
<accession>A0A5C0AXE3</accession>
<dbReference type="Proteomes" id="UP000325161">
    <property type="component" value="Chromosome"/>
</dbReference>
<reference evidence="1 2" key="1">
    <citation type="submission" date="2019-08" db="EMBL/GenBank/DDBJ databases">
        <title>Amphibian skin-associated Pigmentiphaga: genome sequence and occurrence across geography and hosts.</title>
        <authorList>
            <person name="Bletz M.C."/>
            <person name="Bunk B."/>
            <person name="Sproeer C."/>
            <person name="Biwer P."/>
            <person name="Reiter S."/>
            <person name="Rabemananjara F.C.E."/>
            <person name="Schulz S."/>
            <person name="Overmann J."/>
            <person name="Vences M."/>
        </authorList>
    </citation>
    <scope>NUCLEOTIDE SEQUENCE [LARGE SCALE GENOMIC DNA]</scope>
    <source>
        <strain evidence="1 2">Mada1488</strain>
    </source>
</reference>
<gene>
    <name evidence="1" type="ORF">FXN63_15110</name>
</gene>